<feature type="transmembrane region" description="Helical" evidence="1">
    <location>
        <begin position="32"/>
        <end position="48"/>
    </location>
</feature>
<dbReference type="Proteomes" id="UP000777935">
    <property type="component" value="Unassembled WGS sequence"/>
</dbReference>
<dbReference type="RefSeq" id="WP_174135957.1">
    <property type="nucleotide sequence ID" value="NZ_JABUFE010000002.1"/>
</dbReference>
<protein>
    <recommendedName>
        <fullName evidence="4">Lycopene cyclase domain-containing protein</fullName>
    </recommendedName>
</protein>
<keyword evidence="1" id="KW-0812">Transmembrane</keyword>
<organism evidence="2 3">
    <name type="scientific">Parasulfitobacter algicola</name>
    <dbReference type="NCBI Taxonomy" id="2614809"/>
    <lineage>
        <taxon>Bacteria</taxon>
        <taxon>Pseudomonadati</taxon>
        <taxon>Pseudomonadota</taxon>
        <taxon>Alphaproteobacteria</taxon>
        <taxon>Rhodobacterales</taxon>
        <taxon>Roseobacteraceae</taxon>
        <taxon>Parasulfitobacter</taxon>
    </lineage>
</organism>
<evidence type="ECO:0000313" key="3">
    <source>
        <dbReference type="Proteomes" id="UP000777935"/>
    </source>
</evidence>
<keyword evidence="3" id="KW-1185">Reference proteome</keyword>
<proteinExistence type="predicted"/>
<gene>
    <name evidence="2" type="ORF">HRQ87_05200</name>
</gene>
<sequence>MSVLAIVAIIVSVVLLFVRSRAESGIVRSWLLLLPIFVIFITVAEAVFRASCEGTAFSGWHSCTGIPDVIAGALDAPLFLLPPTTILSGPFFLLALAYIEWKHRRLARQDPDQP</sequence>
<dbReference type="EMBL" id="JABUFE010000002">
    <property type="protein sequence ID" value="NSX54193.1"/>
    <property type="molecule type" value="Genomic_DNA"/>
</dbReference>
<accession>A0ABX2IVH7</accession>
<evidence type="ECO:0008006" key="4">
    <source>
        <dbReference type="Google" id="ProtNLM"/>
    </source>
</evidence>
<feature type="transmembrane region" description="Helical" evidence="1">
    <location>
        <begin position="80"/>
        <end position="99"/>
    </location>
</feature>
<evidence type="ECO:0000313" key="2">
    <source>
        <dbReference type="EMBL" id="NSX54193.1"/>
    </source>
</evidence>
<comment type="caution">
    <text evidence="2">The sequence shown here is derived from an EMBL/GenBank/DDBJ whole genome shotgun (WGS) entry which is preliminary data.</text>
</comment>
<keyword evidence="1" id="KW-1133">Transmembrane helix</keyword>
<evidence type="ECO:0000256" key="1">
    <source>
        <dbReference type="SAM" id="Phobius"/>
    </source>
</evidence>
<name>A0ABX2IVH7_9RHOB</name>
<keyword evidence="1" id="KW-0472">Membrane</keyword>
<reference evidence="2 3" key="1">
    <citation type="submission" date="2020-06" db="EMBL/GenBank/DDBJ databases">
        <title>Sulfitobacter algicola sp. nov., isolated from green algae.</title>
        <authorList>
            <person name="Wang C."/>
        </authorList>
    </citation>
    <scope>NUCLEOTIDE SEQUENCE [LARGE SCALE GENOMIC DNA]</scope>
    <source>
        <strain evidence="2 3">1151</strain>
    </source>
</reference>